<dbReference type="RefSeq" id="WP_133767736.1">
    <property type="nucleotide sequence ID" value="NZ_BAAARP010000001.1"/>
</dbReference>
<dbReference type="EMBL" id="SOAM01000004">
    <property type="protein sequence ID" value="TDS75093.1"/>
    <property type="molecule type" value="Genomic_DNA"/>
</dbReference>
<comment type="caution">
    <text evidence="1">The sequence shown here is derived from an EMBL/GenBank/DDBJ whole genome shotgun (WGS) entry which is preliminary data.</text>
</comment>
<name>A0A4R7FFW9_9MICO</name>
<dbReference type="AlphaFoldDB" id="A0A4R7FFW9"/>
<keyword evidence="2" id="KW-1185">Reference proteome</keyword>
<protein>
    <submittedName>
        <fullName evidence="1">Uncharacterized protein</fullName>
    </submittedName>
</protein>
<evidence type="ECO:0000313" key="1">
    <source>
        <dbReference type="EMBL" id="TDS75093.1"/>
    </source>
</evidence>
<proteinExistence type="predicted"/>
<organism evidence="1 2">
    <name type="scientific">Amnibacterium kyonggiense</name>
    <dbReference type="NCBI Taxonomy" id="595671"/>
    <lineage>
        <taxon>Bacteria</taxon>
        <taxon>Bacillati</taxon>
        <taxon>Actinomycetota</taxon>
        <taxon>Actinomycetes</taxon>
        <taxon>Micrococcales</taxon>
        <taxon>Microbacteriaceae</taxon>
        <taxon>Amnibacterium</taxon>
    </lineage>
</organism>
<evidence type="ECO:0000313" key="2">
    <source>
        <dbReference type="Proteomes" id="UP000295344"/>
    </source>
</evidence>
<dbReference type="OrthoDB" id="9897304at2"/>
<dbReference type="Proteomes" id="UP000295344">
    <property type="component" value="Unassembled WGS sequence"/>
</dbReference>
<gene>
    <name evidence="1" type="ORF">CLV52_3620</name>
</gene>
<sequence>MLNAFPKWTETVVFPWTAGTSETEVRILTERALVVASMPWAADGTRPEPLLKVRPLGQLRQVDVDGFAYDDAGRPVGCMVTLLFQQGSGVRLGGAEGADRAELAELLPWLLRTLDA</sequence>
<accession>A0A4R7FFW9</accession>
<reference evidence="1 2" key="1">
    <citation type="submission" date="2019-03" db="EMBL/GenBank/DDBJ databases">
        <title>Genomic Encyclopedia of Archaeal and Bacterial Type Strains, Phase II (KMG-II): from individual species to whole genera.</title>
        <authorList>
            <person name="Goeker M."/>
        </authorList>
    </citation>
    <scope>NUCLEOTIDE SEQUENCE [LARGE SCALE GENOMIC DNA]</scope>
    <source>
        <strain evidence="1 2">DSM 24782</strain>
    </source>
</reference>